<evidence type="ECO:0000313" key="4">
    <source>
        <dbReference type="Proteomes" id="UP000642938"/>
    </source>
</evidence>
<gene>
    <name evidence="1" type="ORF">GCM10007422_29820</name>
    <name evidence="2" type="ORF">GGQ60_003211</name>
</gene>
<reference evidence="2 3" key="3">
    <citation type="submission" date="2020-08" db="EMBL/GenBank/DDBJ databases">
        <title>Genomic Encyclopedia of Type Strains, Phase IV (KMG-IV): sequencing the most valuable type-strain genomes for metagenomic binning, comparative biology and taxonomic classification.</title>
        <authorList>
            <person name="Goeker M."/>
        </authorList>
    </citation>
    <scope>NUCLEOTIDE SEQUENCE [LARGE SCALE GENOMIC DNA]</scope>
    <source>
        <strain evidence="2 3">DSM 100774</strain>
    </source>
</reference>
<proteinExistence type="predicted"/>
<evidence type="ECO:0000313" key="2">
    <source>
        <dbReference type="EMBL" id="MBB4109202.1"/>
    </source>
</evidence>
<dbReference type="EMBL" id="BMHZ01000003">
    <property type="protein sequence ID" value="GGH10908.1"/>
    <property type="molecule type" value="Genomic_DNA"/>
</dbReference>
<accession>A0A7W6KER1</accession>
<evidence type="ECO:0000313" key="3">
    <source>
        <dbReference type="Proteomes" id="UP000532273"/>
    </source>
</evidence>
<organism evidence="2 3">
    <name type="scientific">Pedobacter zeae</name>
    <dbReference type="NCBI Taxonomy" id="1737356"/>
    <lineage>
        <taxon>Bacteria</taxon>
        <taxon>Pseudomonadati</taxon>
        <taxon>Bacteroidota</taxon>
        <taxon>Sphingobacteriia</taxon>
        <taxon>Sphingobacteriales</taxon>
        <taxon>Sphingobacteriaceae</taxon>
        <taxon>Pedobacter</taxon>
    </lineage>
</organism>
<keyword evidence="4" id="KW-1185">Reference proteome</keyword>
<dbReference type="Proteomes" id="UP000532273">
    <property type="component" value="Unassembled WGS sequence"/>
</dbReference>
<reference evidence="1" key="4">
    <citation type="submission" date="2024-05" db="EMBL/GenBank/DDBJ databases">
        <authorList>
            <person name="Sun Q."/>
            <person name="Zhou Y."/>
        </authorList>
    </citation>
    <scope>NUCLEOTIDE SEQUENCE</scope>
    <source>
        <strain evidence="1">CGMCC 1.15287</strain>
    </source>
</reference>
<reference evidence="4" key="2">
    <citation type="journal article" date="2019" name="Int. J. Syst. Evol. Microbiol.">
        <title>The Global Catalogue of Microorganisms (GCM) 10K type strain sequencing project: providing services to taxonomists for standard genome sequencing and annotation.</title>
        <authorList>
            <consortium name="The Broad Institute Genomics Platform"/>
            <consortium name="The Broad Institute Genome Sequencing Center for Infectious Disease"/>
            <person name="Wu L."/>
            <person name="Ma J."/>
        </authorList>
    </citation>
    <scope>NUCLEOTIDE SEQUENCE [LARGE SCALE GENOMIC DNA]</scope>
    <source>
        <strain evidence="4">CGMCC 1.15287</strain>
    </source>
</reference>
<reference evidence="1" key="1">
    <citation type="journal article" date="2014" name="Int. J. Syst. Evol. Microbiol.">
        <title>Complete genome of a new Firmicutes species belonging to the dominant human colonic microbiota ('Ruminococcus bicirculans') reveals two chromosomes and a selective capacity to utilize plant glucans.</title>
        <authorList>
            <consortium name="NISC Comparative Sequencing Program"/>
            <person name="Wegmann U."/>
            <person name="Louis P."/>
            <person name="Goesmann A."/>
            <person name="Henrissat B."/>
            <person name="Duncan S.H."/>
            <person name="Flint H.J."/>
        </authorList>
    </citation>
    <scope>NUCLEOTIDE SEQUENCE</scope>
    <source>
        <strain evidence="1">CGMCC 1.15287</strain>
    </source>
</reference>
<dbReference type="AlphaFoldDB" id="A0A7W6KER1"/>
<protein>
    <submittedName>
        <fullName evidence="2">Uncharacterized protein</fullName>
    </submittedName>
</protein>
<name>A0A7W6KER1_9SPHI</name>
<comment type="caution">
    <text evidence="2">The sequence shown here is derived from an EMBL/GenBank/DDBJ whole genome shotgun (WGS) entry which is preliminary data.</text>
</comment>
<evidence type="ECO:0000313" key="1">
    <source>
        <dbReference type="EMBL" id="GGH10908.1"/>
    </source>
</evidence>
<sequence>MNRQISVKKKSPELIWNSFNIYVRKILQEQYDHFIITDNFNILVSATKLFNLILSRAR</sequence>
<dbReference type="EMBL" id="JACIEF010000003">
    <property type="protein sequence ID" value="MBB4109202.1"/>
    <property type="molecule type" value="Genomic_DNA"/>
</dbReference>
<dbReference type="Proteomes" id="UP000642938">
    <property type="component" value="Unassembled WGS sequence"/>
</dbReference>